<dbReference type="Pfam" id="PF15617">
    <property type="entry name" value="C-C_Bond_Lyase"/>
    <property type="match status" value="1"/>
</dbReference>
<dbReference type="PANTHER" id="PTHR32308">
    <property type="entry name" value="LYASE BETA SUBUNIT, PUTATIVE (AFU_ORTHOLOGUE AFUA_4G13030)-RELATED"/>
    <property type="match status" value="1"/>
</dbReference>
<dbReference type="GO" id="GO:0016829">
    <property type="term" value="F:lyase activity"/>
    <property type="evidence" value="ECO:0007669"/>
    <property type="project" value="UniProtKB-KW"/>
</dbReference>
<dbReference type="InterPro" id="IPR015813">
    <property type="entry name" value="Pyrv/PenolPyrv_kinase-like_dom"/>
</dbReference>
<evidence type="ECO:0000256" key="1">
    <source>
        <dbReference type="ARBA" id="ARBA00001946"/>
    </source>
</evidence>
<keyword evidence="3" id="KW-0460">Magnesium</keyword>
<dbReference type="Proteomes" id="UP001549363">
    <property type="component" value="Unassembled WGS sequence"/>
</dbReference>
<comment type="caution">
    <text evidence="4">The sequence shown here is derived from an EMBL/GenBank/DDBJ whole genome shotgun (WGS) entry which is preliminary data.</text>
</comment>
<reference evidence="4 5" key="1">
    <citation type="submission" date="2024-06" db="EMBL/GenBank/DDBJ databases">
        <title>Sorghum-associated microbial communities from plants grown in Nebraska, USA.</title>
        <authorList>
            <person name="Schachtman D."/>
        </authorList>
    </citation>
    <scope>NUCLEOTIDE SEQUENCE [LARGE SCALE GENOMIC DNA]</scope>
    <source>
        <strain evidence="4 5">736</strain>
    </source>
</reference>
<evidence type="ECO:0000313" key="5">
    <source>
        <dbReference type="Proteomes" id="UP001549363"/>
    </source>
</evidence>
<keyword evidence="5" id="KW-1185">Reference proteome</keyword>
<dbReference type="SUPFAM" id="SSF51621">
    <property type="entry name" value="Phosphoenolpyruvate/pyruvate domain"/>
    <property type="match status" value="1"/>
</dbReference>
<dbReference type="RefSeq" id="WP_107950105.1">
    <property type="nucleotide sequence ID" value="NZ_CP073713.1"/>
</dbReference>
<dbReference type="InterPro" id="IPR040442">
    <property type="entry name" value="Pyrv_kinase-like_dom_sf"/>
</dbReference>
<name>A0ABV2PLR8_9BACI</name>
<proteinExistence type="predicted"/>
<organism evidence="4 5">
    <name type="scientific">Lysinibacillus parviboronicapiens</name>
    <dbReference type="NCBI Taxonomy" id="436516"/>
    <lineage>
        <taxon>Bacteria</taxon>
        <taxon>Bacillati</taxon>
        <taxon>Bacillota</taxon>
        <taxon>Bacilli</taxon>
        <taxon>Bacillales</taxon>
        <taxon>Bacillaceae</taxon>
        <taxon>Lysinibacillus</taxon>
    </lineage>
</organism>
<accession>A0ABV2PLR8</accession>
<comment type="cofactor">
    <cofactor evidence="1">
        <name>Mg(2+)</name>
        <dbReference type="ChEBI" id="CHEBI:18420"/>
    </cofactor>
</comment>
<dbReference type="InterPro" id="IPR039480">
    <property type="entry name" value="C-C_Bond_Lyase-like"/>
</dbReference>
<evidence type="ECO:0000313" key="4">
    <source>
        <dbReference type="EMBL" id="MET4561882.1"/>
    </source>
</evidence>
<keyword evidence="4" id="KW-0456">Lyase</keyword>
<dbReference type="PANTHER" id="PTHR32308:SF10">
    <property type="entry name" value="CITRATE LYASE SUBUNIT BETA"/>
    <property type="match status" value="1"/>
</dbReference>
<sequence length="405" mass="46329">MQHFATETETIFYKKPQPFTKLDNPNILSYTLGATLYMPASMPNISDMVQSQKYKDLTSFVIDLEDAVGDAELVQCEEKLIADIRTLYTLYENNEIQLQQLPLIFIRVRSVEQFSFLTSVLGKYQEVLTGYVFPKFSAVQGAAYFNLLEQTIQQHQLKLFGMPILESRDILHKESRMETLFAIKEVLHQYRERVLNVRIGATDFCGIYGIRRRVDSTIYDIAVIRDCIADIVNVLGREEDGFVISGPVWEYFSNQRVLKPALRVTPFSEKGALHARQALLDDYLDGLIKEVLMDRQNGILGKTIIHPSHIRVVHALYVVSYEEYLDALSIVEQNDGQKGVIKSHYANKMNEMKPHTRWAQQILRQAHVYGVYNESVDFASLLLNTEAGGSMDATTEEQVEYFSGL</sequence>
<evidence type="ECO:0000256" key="2">
    <source>
        <dbReference type="ARBA" id="ARBA00022723"/>
    </source>
</evidence>
<evidence type="ECO:0000256" key="3">
    <source>
        <dbReference type="ARBA" id="ARBA00022842"/>
    </source>
</evidence>
<dbReference type="Gene3D" id="3.20.20.60">
    <property type="entry name" value="Phosphoenolpyruvate-binding domains"/>
    <property type="match status" value="1"/>
</dbReference>
<gene>
    <name evidence="4" type="ORF">ABIA69_003052</name>
</gene>
<protein>
    <submittedName>
        <fullName evidence="4">Citrate lyase beta subunit</fullName>
    </submittedName>
</protein>
<keyword evidence="2" id="KW-0479">Metal-binding</keyword>
<dbReference type="EMBL" id="JBEPSB010000015">
    <property type="protein sequence ID" value="MET4561882.1"/>
    <property type="molecule type" value="Genomic_DNA"/>
</dbReference>